<organism evidence="1 2">
    <name type="scientific">Candidatus Methanomarinus sp</name>
    <dbReference type="NCBI Taxonomy" id="3386244"/>
    <lineage>
        <taxon>Archaea</taxon>
        <taxon>Methanobacteriati</taxon>
        <taxon>Methanobacteriota</taxon>
        <taxon>Stenosarchaea group</taxon>
        <taxon>Methanomicrobia</taxon>
        <taxon>Methanosarcinales</taxon>
        <taxon>ANME-2 cluster</taxon>
        <taxon>Candidatus Methanocomedenaceae</taxon>
        <taxon>Candidatus Methanomarinus</taxon>
    </lineage>
</organism>
<evidence type="ECO:0000313" key="1">
    <source>
        <dbReference type="EMBL" id="TKY91368.1"/>
    </source>
</evidence>
<dbReference type="EMBL" id="QYBA01000209">
    <property type="protein sequence ID" value="TKY91368.1"/>
    <property type="molecule type" value="Genomic_DNA"/>
</dbReference>
<proteinExistence type="predicted"/>
<sequence>MRFQILDADYTYNNLKDPVIRLYGRTNTGQSVCCFVPGFKPYFYAKPYDGSKIKQVCSEIKEIFEDHITDIEITLRYGPIGYSKDPVPMLKIILKDPKSVPIIRDDILKNNSISEIYETDILFRNRFLIDSGIGGLSWVEIDSESLDDDKIHGINLSKVDAHIKIITDTVVPVDIITNAPFKYMAFDIECLPINGGMPEPEHSPVIMISCAFEPAYNGNRTMVLMSKNAQGVNEDTLAYPDEGKMLESFFDIIKEYDPDILTGYNSNSFDIPYIIDRISTLEADHGIDINPVMGKDGRPAYYKKIGTQTHISITGRLIVDVLPIIRRDFSLKQYTLKNTAYELLGREKLDVSPGDMEEYWNDSGDKLRLFIDYSRRDSELAIDLLLKLSLLDKFTALSRVSGTLTQDILDGGQTNMIENILLREYYSRNRVMPPKPNSALAQQRRIKSDELKGGEVLDPTKGLLNDVVILDYKSLYPTIMMAHNLCYTTEITGTVFEGDIIHTPSGGKFVSAQTQRGIVPAILEDLLNRRVETKQKMRDASGEEARVLNATQQALKMLLNSFYGYSGYTRARLYSLTMANSVTSFGRENILNTKNVVESQIGSIYLNNGNAFLRSELSGTGPDSDRTGDTLTTKKIDLNVVYGDTDSVFVKLSPEGISLDDAGIVGRRISGIVSSKLPDPMELEFESFARRSIFIAKKRYALWVFEPGSDGWSDSIKVKGMETVRRDWCELTSRTLTRVLELVLKEGRVDDAISHVREVINNVRNIDLESDPSAIDDLILTRKYTKKPESYRNRQPHITVVEKMKKRSGYVPSIGDRIPFVITASKGLFVDQAEDPEYVKENNISLNVNYYIKKQILPPVARILRELGVDASVLDYDAKQKGLMDFGGGTAIEHISNHSKKDKKTTRQGQRQLFDF</sequence>
<accession>A0AC61S9I8</accession>
<reference evidence="1" key="1">
    <citation type="submission" date="2018-09" db="EMBL/GenBank/DDBJ databases">
        <title>A genomic encyclopedia of anaerobic methanotrophic archaea.</title>
        <authorList>
            <person name="Skennerton C.T."/>
            <person name="Chadwick G.L."/>
            <person name="Laso-Perez R."/>
            <person name="Leu A.O."/>
            <person name="Speth D.R."/>
            <person name="Yu H."/>
            <person name="Morgan-Lang C."/>
            <person name="Hatzenpichler R."/>
            <person name="Goudeau D."/>
            <person name="Malmstrom R."/>
            <person name="Woyke T."/>
            <person name="Hallam S."/>
            <person name="Tyson G.W."/>
            <person name="Wegener G."/>
            <person name="Boetius A."/>
            <person name="Orphan V.J."/>
        </authorList>
    </citation>
    <scope>NUCLEOTIDE SEQUENCE</scope>
    <source>
        <strain evidence="1">CONS3730D10UFb2</strain>
    </source>
</reference>
<evidence type="ECO:0000313" key="2">
    <source>
        <dbReference type="Proteomes" id="UP000315423"/>
    </source>
</evidence>
<protein>
    <submittedName>
        <fullName evidence="1">DNA polymerase elongation subunit</fullName>
    </submittedName>
</protein>
<comment type="caution">
    <text evidence="1">The sequence shown here is derived from an EMBL/GenBank/DDBJ whole genome shotgun (WGS) entry which is preliminary data.</text>
</comment>
<name>A0AC61S9I8_9EURY</name>
<dbReference type="Proteomes" id="UP000315423">
    <property type="component" value="Unassembled WGS sequence"/>
</dbReference>
<gene>
    <name evidence="1" type="ORF">C5S46_06235</name>
</gene>